<proteinExistence type="predicted"/>
<dbReference type="Proteomes" id="UP000177811">
    <property type="component" value="Unassembled WGS sequence"/>
</dbReference>
<feature type="domain" description="Thymidylate kinase-like" evidence="1">
    <location>
        <begin position="11"/>
        <end position="183"/>
    </location>
</feature>
<organism evidence="2 3">
    <name type="scientific">Candidatus Sungbacteria bacterium RIFCSPHIGHO2_02_FULL_51_29</name>
    <dbReference type="NCBI Taxonomy" id="1802273"/>
    <lineage>
        <taxon>Bacteria</taxon>
        <taxon>Candidatus Sungiibacteriota</taxon>
    </lineage>
</organism>
<dbReference type="Gene3D" id="3.40.50.300">
    <property type="entry name" value="P-loop containing nucleotide triphosphate hydrolases"/>
    <property type="match status" value="1"/>
</dbReference>
<dbReference type="Pfam" id="PF02223">
    <property type="entry name" value="Thymidylate_kin"/>
    <property type="match status" value="1"/>
</dbReference>
<name>A0A1G2KVD9_9BACT</name>
<dbReference type="InterPro" id="IPR039430">
    <property type="entry name" value="Thymidylate_kin-like_dom"/>
</dbReference>
<sequence length="201" mass="23309">MYNKRGKFIVVEGVDGAGKTTAIQIALGHLKERLASSRKGFTNQSTWDCYIHAHSRSFLYYADFIMQTFQIIRPMLLRGEHVVQDRYIQSIDSFLPDARFLHNRIWRWMLNSLFLKPDAFVLFLAGVGEIVSRLEHAESTQPNAYHEFLTKHLECITERQQEYMKIYERLGGAKYLIDTTGKTSVECAHILENIICNTIQC</sequence>
<dbReference type="AlphaFoldDB" id="A0A1G2KVD9"/>
<comment type="caution">
    <text evidence="2">The sequence shown here is derived from an EMBL/GenBank/DDBJ whole genome shotgun (WGS) entry which is preliminary data.</text>
</comment>
<dbReference type="EMBL" id="MHQL01000020">
    <property type="protein sequence ID" value="OHA03134.1"/>
    <property type="molecule type" value="Genomic_DNA"/>
</dbReference>
<dbReference type="InterPro" id="IPR027417">
    <property type="entry name" value="P-loop_NTPase"/>
</dbReference>
<protein>
    <recommendedName>
        <fullName evidence="1">Thymidylate kinase-like domain-containing protein</fullName>
    </recommendedName>
</protein>
<evidence type="ECO:0000313" key="2">
    <source>
        <dbReference type="EMBL" id="OHA03134.1"/>
    </source>
</evidence>
<reference evidence="2 3" key="1">
    <citation type="journal article" date="2016" name="Nat. Commun.">
        <title>Thousands of microbial genomes shed light on interconnected biogeochemical processes in an aquifer system.</title>
        <authorList>
            <person name="Anantharaman K."/>
            <person name="Brown C.T."/>
            <person name="Hug L.A."/>
            <person name="Sharon I."/>
            <person name="Castelle C.J."/>
            <person name="Probst A.J."/>
            <person name="Thomas B.C."/>
            <person name="Singh A."/>
            <person name="Wilkins M.J."/>
            <person name="Karaoz U."/>
            <person name="Brodie E.L."/>
            <person name="Williams K.H."/>
            <person name="Hubbard S.S."/>
            <person name="Banfield J.F."/>
        </authorList>
    </citation>
    <scope>NUCLEOTIDE SEQUENCE [LARGE SCALE GENOMIC DNA]</scope>
</reference>
<gene>
    <name evidence="2" type="ORF">A3C16_01655</name>
</gene>
<evidence type="ECO:0000259" key="1">
    <source>
        <dbReference type="Pfam" id="PF02223"/>
    </source>
</evidence>
<evidence type="ECO:0000313" key="3">
    <source>
        <dbReference type="Proteomes" id="UP000177811"/>
    </source>
</evidence>
<dbReference type="SUPFAM" id="SSF52540">
    <property type="entry name" value="P-loop containing nucleoside triphosphate hydrolases"/>
    <property type="match status" value="1"/>
</dbReference>
<accession>A0A1G2KVD9</accession>